<feature type="compositionally biased region" description="Basic and acidic residues" evidence="1">
    <location>
        <begin position="141"/>
        <end position="151"/>
    </location>
</feature>
<feature type="region of interest" description="Disordered" evidence="1">
    <location>
        <begin position="121"/>
        <end position="151"/>
    </location>
</feature>
<comment type="caution">
    <text evidence="2">The sequence shown here is derived from an EMBL/GenBank/DDBJ whole genome shotgun (WGS) entry which is preliminary data.</text>
</comment>
<dbReference type="AlphaFoldDB" id="A0AAV4CCB4"/>
<evidence type="ECO:0000313" key="2">
    <source>
        <dbReference type="EMBL" id="GFO28996.1"/>
    </source>
</evidence>
<evidence type="ECO:0000256" key="1">
    <source>
        <dbReference type="SAM" id="MobiDB-lite"/>
    </source>
</evidence>
<keyword evidence="3" id="KW-1185">Reference proteome</keyword>
<dbReference type="Proteomes" id="UP000735302">
    <property type="component" value="Unassembled WGS sequence"/>
</dbReference>
<protein>
    <submittedName>
        <fullName evidence="2">Uncharacterized protein</fullName>
    </submittedName>
</protein>
<feature type="compositionally biased region" description="Polar residues" evidence="1">
    <location>
        <begin position="9"/>
        <end position="18"/>
    </location>
</feature>
<proteinExistence type="predicted"/>
<evidence type="ECO:0000313" key="3">
    <source>
        <dbReference type="Proteomes" id="UP000735302"/>
    </source>
</evidence>
<dbReference type="EMBL" id="BLXT01006100">
    <property type="protein sequence ID" value="GFO28996.1"/>
    <property type="molecule type" value="Genomic_DNA"/>
</dbReference>
<accession>A0AAV4CCB4</accession>
<reference evidence="2 3" key="1">
    <citation type="journal article" date="2021" name="Elife">
        <title>Chloroplast acquisition without the gene transfer in kleptoplastic sea slugs, Plakobranchus ocellatus.</title>
        <authorList>
            <person name="Maeda T."/>
            <person name="Takahashi S."/>
            <person name="Yoshida T."/>
            <person name="Shimamura S."/>
            <person name="Takaki Y."/>
            <person name="Nagai Y."/>
            <person name="Toyoda A."/>
            <person name="Suzuki Y."/>
            <person name="Arimoto A."/>
            <person name="Ishii H."/>
            <person name="Satoh N."/>
            <person name="Nishiyama T."/>
            <person name="Hasebe M."/>
            <person name="Maruyama T."/>
            <person name="Minagawa J."/>
            <person name="Obokata J."/>
            <person name="Shigenobu S."/>
        </authorList>
    </citation>
    <scope>NUCLEOTIDE SEQUENCE [LARGE SCALE GENOMIC DNA]</scope>
</reference>
<name>A0AAV4CCB4_9GAST</name>
<gene>
    <name evidence="2" type="ORF">PoB_005550100</name>
</gene>
<feature type="region of interest" description="Disordered" evidence="1">
    <location>
        <begin position="1"/>
        <end position="27"/>
    </location>
</feature>
<sequence>MVAEHNALTKETLTQTGPRRSIDEASSVGTEALTKTLAELVSSVRRIEETIISRPRPSTVETSGACTKCDAFITHLIEEHDDLTDETSKENSGRAIQVNAPANFNIQRPTNIAIGGDIHIQGQQHHQGHVEGNDEESTEEATAKQESDDDV</sequence>
<organism evidence="2 3">
    <name type="scientific">Plakobranchus ocellatus</name>
    <dbReference type="NCBI Taxonomy" id="259542"/>
    <lineage>
        <taxon>Eukaryota</taxon>
        <taxon>Metazoa</taxon>
        <taxon>Spiralia</taxon>
        <taxon>Lophotrochozoa</taxon>
        <taxon>Mollusca</taxon>
        <taxon>Gastropoda</taxon>
        <taxon>Heterobranchia</taxon>
        <taxon>Euthyneura</taxon>
        <taxon>Panpulmonata</taxon>
        <taxon>Sacoglossa</taxon>
        <taxon>Placobranchoidea</taxon>
        <taxon>Plakobranchidae</taxon>
        <taxon>Plakobranchus</taxon>
    </lineage>
</organism>